<dbReference type="Gene3D" id="1.20.5.1930">
    <property type="match status" value="1"/>
</dbReference>
<dbReference type="GO" id="GO:0016301">
    <property type="term" value="F:kinase activity"/>
    <property type="evidence" value="ECO:0007669"/>
    <property type="project" value="UniProtKB-KW"/>
</dbReference>
<evidence type="ECO:0000256" key="7">
    <source>
        <dbReference type="ARBA" id="ARBA00022840"/>
    </source>
</evidence>
<evidence type="ECO:0000256" key="6">
    <source>
        <dbReference type="ARBA" id="ARBA00022777"/>
    </source>
</evidence>
<keyword evidence="9" id="KW-0812">Transmembrane</keyword>
<evidence type="ECO:0000313" key="11">
    <source>
        <dbReference type="EMBL" id="NOV95817.1"/>
    </source>
</evidence>
<dbReference type="RefSeq" id="WP_171782082.1">
    <property type="nucleotide sequence ID" value="NZ_BAAAML010000002.1"/>
</dbReference>
<dbReference type="EMBL" id="JABEZU010000001">
    <property type="protein sequence ID" value="NOV95817.1"/>
    <property type="molecule type" value="Genomic_DNA"/>
</dbReference>
<dbReference type="InterPro" id="IPR036890">
    <property type="entry name" value="HATPase_C_sf"/>
</dbReference>
<evidence type="ECO:0000256" key="1">
    <source>
        <dbReference type="ARBA" id="ARBA00000085"/>
    </source>
</evidence>
<dbReference type="Pfam" id="PF07730">
    <property type="entry name" value="HisKA_3"/>
    <property type="match status" value="1"/>
</dbReference>
<keyword evidence="8" id="KW-0902">Two-component regulatory system</keyword>
<dbReference type="EC" id="2.7.13.3" evidence="2"/>
<keyword evidence="7" id="KW-0067">ATP-binding</keyword>
<evidence type="ECO:0000256" key="2">
    <source>
        <dbReference type="ARBA" id="ARBA00012438"/>
    </source>
</evidence>
<keyword evidence="3" id="KW-0597">Phosphoprotein</keyword>
<dbReference type="CDD" id="cd16917">
    <property type="entry name" value="HATPase_UhpB-NarQ-NarX-like"/>
    <property type="match status" value="1"/>
</dbReference>
<evidence type="ECO:0000256" key="4">
    <source>
        <dbReference type="ARBA" id="ARBA00022679"/>
    </source>
</evidence>
<evidence type="ECO:0000256" key="3">
    <source>
        <dbReference type="ARBA" id="ARBA00022553"/>
    </source>
</evidence>
<feature type="transmembrane region" description="Helical" evidence="9">
    <location>
        <begin position="170"/>
        <end position="189"/>
    </location>
</feature>
<comment type="catalytic activity">
    <reaction evidence="1">
        <text>ATP + protein L-histidine = ADP + protein N-phospho-L-histidine.</text>
        <dbReference type="EC" id="2.7.13.3"/>
    </reaction>
</comment>
<evidence type="ECO:0000256" key="9">
    <source>
        <dbReference type="SAM" id="Phobius"/>
    </source>
</evidence>
<protein>
    <recommendedName>
        <fullName evidence="2">histidine kinase</fullName>
        <ecNumber evidence="2">2.7.13.3</ecNumber>
    </recommendedName>
</protein>
<dbReference type="InterPro" id="IPR011712">
    <property type="entry name" value="Sig_transdc_His_kin_sub3_dim/P"/>
</dbReference>
<feature type="domain" description="Signal transduction histidine kinase subgroup 3 dimerisation and phosphoacceptor" evidence="10">
    <location>
        <begin position="220"/>
        <end position="285"/>
    </location>
</feature>
<gene>
    <name evidence="11" type="ORF">HDG69_000370</name>
</gene>
<evidence type="ECO:0000256" key="5">
    <source>
        <dbReference type="ARBA" id="ARBA00022741"/>
    </source>
</evidence>
<keyword evidence="9" id="KW-0472">Membrane</keyword>
<keyword evidence="6 11" id="KW-0418">Kinase</keyword>
<organism evidence="11 12">
    <name type="scientific">Isoptericola halotolerans</name>
    <dbReference type="NCBI Taxonomy" id="300560"/>
    <lineage>
        <taxon>Bacteria</taxon>
        <taxon>Bacillati</taxon>
        <taxon>Actinomycetota</taxon>
        <taxon>Actinomycetes</taxon>
        <taxon>Micrococcales</taxon>
        <taxon>Promicromonosporaceae</taxon>
        <taxon>Isoptericola</taxon>
    </lineage>
</organism>
<name>A0ABX1ZYY3_9MICO</name>
<dbReference type="Gene3D" id="3.30.565.10">
    <property type="entry name" value="Histidine kinase-like ATPase, C-terminal domain"/>
    <property type="match status" value="1"/>
</dbReference>
<proteinExistence type="predicted"/>
<keyword evidence="5" id="KW-0547">Nucleotide-binding</keyword>
<evidence type="ECO:0000256" key="8">
    <source>
        <dbReference type="ARBA" id="ARBA00023012"/>
    </source>
</evidence>
<keyword evidence="9" id="KW-1133">Transmembrane helix</keyword>
<feature type="transmembrane region" description="Helical" evidence="9">
    <location>
        <begin position="87"/>
        <end position="104"/>
    </location>
</feature>
<dbReference type="Proteomes" id="UP000757540">
    <property type="component" value="Unassembled WGS sequence"/>
</dbReference>
<dbReference type="SUPFAM" id="SSF55874">
    <property type="entry name" value="ATPase domain of HSP90 chaperone/DNA topoisomerase II/histidine kinase"/>
    <property type="match status" value="1"/>
</dbReference>
<reference evidence="11 12" key="1">
    <citation type="submission" date="2020-05" db="EMBL/GenBank/DDBJ databases">
        <title>Genomic Encyclopedia of Type Strains, Phase III (KMG-III): the genomes of soil and plant-associated and newly described type strains.</title>
        <authorList>
            <person name="Whitman W."/>
        </authorList>
    </citation>
    <scope>NUCLEOTIDE SEQUENCE [LARGE SCALE GENOMIC DNA]</scope>
    <source>
        <strain evidence="11 12">KCTC 19046</strain>
    </source>
</reference>
<dbReference type="PANTHER" id="PTHR24421">
    <property type="entry name" value="NITRATE/NITRITE SENSOR PROTEIN NARX-RELATED"/>
    <property type="match status" value="1"/>
</dbReference>
<evidence type="ECO:0000313" key="12">
    <source>
        <dbReference type="Proteomes" id="UP000757540"/>
    </source>
</evidence>
<feature type="transmembrane region" description="Helical" evidence="9">
    <location>
        <begin position="21"/>
        <end position="43"/>
    </location>
</feature>
<feature type="transmembrane region" description="Helical" evidence="9">
    <location>
        <begin position="131"/>
        <end position="150"/>
    </location>
</feature>
<dbReference type="PANTHER" id="PTHR24421:SF10">
    <property type="entry name" value="NITRATE_NITRITE SENSOR PROTEIN NARQ"/>
    <property type="match status" value="1"/>
</dbReference>
<dbReference type="InterPro" id="IPR050482">
    <property type="entry name" value="Sensor_HK_TwoCompSys"/>
</dbReference>
<evidence type="ECO:0000259" key="10">
    <source>
        <dbReference type="Pfam" id="PF07730"/>
    </source>
</evidence>
<accession>A0ABX1ZYY3</accession>
<keyword evidence="4" id="KW-0808">Transferase</keyword>
<keyword evidence="12" id="KW-1185">Reference proteome</keyword>
<comment type="caution">
    <text evidence="11">The sequence shown here is derived from an EMBL/GenBank/DDBJ whole genome shotgun (WGS) entry which is preliminary data.</text>
</comment>
<sequence length="452" mass="47576">MTGPPRRRLDAVRSTPGRRDALLGVAVGLLTVALFLVVERVAFDEVVVPLVGQGADDAQIDGAGRLSVTAVMLAQASLLCLRRRSPLLCLALVTAGQVALVAVLPPFLSFQAPATLVAAYSVGAYVPRRAAVGWAVVASVALTLLSFVLVGPVPEHLPATGSAATQLGAGLVSAVLAYVGATLIGVYVGTRRELEAQLRGRVEQAEREREARAARAVLEERGRMARELHDIAAHHLSGIVVQAAAAERLVDHDPERARESLRWIRTQGRSTLDDLRLVVGLLRSDGGTGADLEDAPQPTLEDLPELLALARSAGADIRHEVRGTQGDVPPNTQRTVYRVLQESLANARRHAPGQPVDVVVDHRPAELVLTVRNRVSVDSTALAPSTSTGDRPGRVAPPGHGLIGMRERAALVEGTLEAGAVPGGAWRVRLAVPCGARTVPGRTGQPVAQEAP</sequence>